<dbReference type="InterPro" id="IPR050194">
    <property type="entry name" value="Glycosyltransferase_grp1"/>
</dbReference>
<proteinExistence type="predicted"/>
<dbReference type="SUPFAM" id="SSF53756">
    <property type="entry name" value="UDP-Glycosyltransferase/glycogen phosphorylase"/>
    <property type="match status" value="1"/>
</dbReference>
<evidence type="ECO:0000313" key="4">
    <source>
        <dbReference type="Proteomes" id="UP000768567"/>
    </source>
</evidence>
<dbReference type="RefSeq" id="WP_193501494.1">
    <property type="nucleotide sequence ID" value="NZ_JADCKC010000002.1"/>
</dbReference>
<name>A0ABR9R4J9_9FIRM</name>
<dbReference type="InterPro" id="IPR028098">
    <property type="entry name" value="Glyco_trans_4-like_N"/>
</dbReference>
<evidence type="ECO:0000313" key="3">
    <source>
        <dbReference type="EMBL" id="MBE5037842.1"/>
    </source>
</evidence>
<comment type="caution">
    <text evidence="3">The sequence shown here is derived from an EMBL/GenBank/DDBJ whole genome shotgun (WGS) entry which is preliminary data.</text>
</comment>
<dbReference type="PANTHER" id="PTHR45947:SF3">
    <property type="entry name" value="SULFOQUINOVOSYL TRANSFERASE SQD2"/>
    <property type="match status" value="1"/>
</dbReference>
<dbReference type="Gene3D" id="3.40.50.2000">
    <property type="entry name" value="Glycogen Phosphorylase B"/>
    <property type="match status" value="2"/>
</dbReference>
<accession>A0ABR9R4J9</accession>
<dbReference type="Proteomes" id="UP000768567">
    <property type="component" value="Unassembled WGS sequence"/>
</dbReference>
<dbReference type="PANTHER" id="PTHR45947">
    <property type="entry name" value="SULFOQUINOVOSYL TRANSFERASE SQD2"/>
    <property type="match status" value="1"/>
</dbReference>
<evidence type="ECO:0000259" key="2">
    <source>
        <dbReference type="Pfam" id="PF13579"/>
    </source>
</evidence>
<reference evidence="3 4" key="1">
    <citation type="submission" date="2020-10" db="EMBL/GenBank/DDBJ databases">
        <title>ChiBAC.</title>
        <authorList>
            <person name="Zenner C."/>
            <person name="Hitch T.C.A."/>
            <person name="Clavel T."/>
        </authorList>
    </citation>
    <scope>NUCLEOTIDE SEQUENCE [LARGE SCALE GENOMIC DNA]</scope>
    <source>
        <strain evidence="3 4">DSM 109015</strain>
    </source>
</reference>
<sequence>MRILMIGSALTVNGGIQRYIQNLLGSMDLARYEVDLLATHAPQGVPSGEDALRVAGVKHIYWMPGNDKQRLFFYPGFFRQHKNYDIVHFHTTSKVNALACGVIRHACPGAKLIVHSHIVYPPMTLSWQIAHRFYQHWADYFLGCSVAAGRFVFGDHIDEKPNFAVACNAVDKGRFHPDAAARADIRARYGVADTDKLAGFVGRYNHQKNLLYLLDIFAAMHAAAPSWKLLLVGGGEDKPAVDGKIAALGLGDVVIQAGVQDNVPAYMNAFDLFLLPSEFEGSPVTLVEAQGCGVPCLASTNVPADGSVTGLVEFLPLSASFETWADTARRIADCGVHQSRWDKLEAAGYELCAAARRMEALYDALVPGASGPAPKKENAS</sequence>
<dbReference type="InterPro" id="IPR001296">
    <property type="entry name" value="Glyco_trans_1"/>
</dbReference>
<feature type="domain" description="Glycosyl transferase family 1" evidence="1">
    <location>
        <begin position="183"/>
        <end position="300"/>
    </location>
</feature>
<dbReference type="Pfam" id="PF13579">
    <property type="entry name" value="Glyco_trans_4_4"/>
    <property type="match status" value="1"/>
</dbReference>
<feature type="domain" description="Glycosyltransferase subfamily 4-like N-terminal" evidence="2">
    <location>
        <begin position="14"/>
        <end position="140"/>
    </location>
</feature>
<evidence type="ECO:0000259" key="1">
    <source>
        <dbReference type="Pfam" id="PF00534"/>
    </source>
</evidence>
<gene>
    <name evidence="3" type="ORF">INF35_08600</name>
</gene>
<keyword evidence="4" id="KW-1185">Reference proteome</keyword>
<dbReference type="EMBL" id="JADCKC010000002">
    <property type="protein sequence ID" value="MBE5037842.1"/>
    <property type="molecule type" value="Genomic_DNA"/>
</dbReference>
<protein>
    <submittedName>
        <fullName evidence="3">Glycosyltransferase</fullName>
    </submittedName>
</protein>
<dbReference type="Pfam" id="PF00534">
    <property type="entry name" value="Glycos_transf_1"/>
    <property type="match status" value="1"/>
</dbReference>
<organism evidence="3 4">
    <name type="scientific">Gemmiger gallinarum</name>
    <dbReference type="NCBI Taxonomy" id="2779354"/>
    <lineage>
        <taxon>Bacteria</taxon>
        <taxon>Bacillati</taxon>
        <taxon>Bacillota</taxon>
        <taxon>Clostridia</taxon>
        <taxon>Eubacteriales</taxon>
        <taxon>Gemmiger</taxon>
    </lineage>
</organism>